<dbReference type="EMBL" id="JAUSQM010000001">
    <property type="protein sequence ID" value="MDP9820389.1"/>
    <property type="molecule type" value="Genomic_DNA"/>
</dbReference>
<dbReference type="Proteomes" id="UP001240447">
    <property type="component" value="Unassembled WGS sequence"/>
</dbReference>
<evidence type="ECO:0000313" key="3">
    <source>
        <dbReference type="Proteomes" id="UP001240447"/>
    </source>
</evidence>
<protein>
    <submittedName>
        <fullName evidence="2">Uncharacterized protein</fullName>
    </submittedName>
</protein>
<keyword evidence="3" id="KW-1185">Reference proteome</keyword>
<evidence type="ECO:0000256" key="1">
    <source>
        <dbReference type="SAM" id="MobiDB-lite"/>
    </source>
</evidence>
<accession>A0ABT9NJ11</accession>
<reference evidence="2 3" key="1">
    <citation type="submission" date="2023-07" db="EMBL/GenBank/DDBJ databases">
        <title>Sequencing the genomes of 1000 actinobacteria strains.</title>
        <authorList>
            <person name="Klenk H.-P."/>
        </authorList>
    </citation>
    <scope>NUCLEOTIDE SEQUENCE [LARGE SCALE GENOMIC DNA]</scope>
    <source>
        <strain evidence="2 3">GD13</strain>
    </source>
</reference>
<sequence length="120" mass="12765">MAENSNGTHVLAGKDFVDLVDEADEVVGSVPKHWRDDQLPPGTKKKGRSSRSSSTSTPTGGGQRQQTPSTPSGEPAGNASREDWAAYAVTQGAEEKDLVDDKGEPLGRDELRAKYGQPQS</sequence>
<comment type="caution">
    <text evidence="2">The sequence shown here is derived from an EMBL/GenBank/DDBJ whole genome shotgun (WGS) entry which is preliminary data.</text>
</comment>
<gene>
    <name evidence="2" type="ORF">J2S59_000198</name>
</gene>
<proteinExistence type="predicted"/>
<evidence type="ECO:0000313" key="2">
    <source>
        <dbReference type="EMBL" id="MDP9820389.1"/>
    </source>
</evidence>
<feature type="compositionally biased region" description="Basic and acidic residues" evidence="1">
    <location>
        <begin position="93"/>
        <end position="113"/>
    </location>
</feature>
<feature type="region of interest" description="Disordered" evidence="1">
    <location>
        <begin position="27"/>
        <end position="120"/>
    </location>
</feature>
<dbReference type="RefSeq" id="WP_068125091.1">
    <property type="nucleotide sequence ID" value="NZ_CCXJ01000797.2"/>
</dbReference>
<organism evidence="2 3">
    <name type="scientific">Nocardioides massiliensis</name>
    <dbReference type="NCBI Taxonomy" id="1325935"/>
    <lineage>
        <taxon>Bacteria</taxon>
        <taxon>Bacillati</taxon>
        <taxon>Actinomycetota</taxon>
        <taxon>Actinomycetes</taxon>
        <taxon>Propionibacteriales</taxon>
        <taxon>Nocardioidaceae</taxon>
        <taxon>Nocardioides</taxon>
    </lineage>
</organism>
<feature type="compositionally biased region" description="Low complexity" evidence="1">
    <location>
        <begin position="50"/>
        <end position="70"/>
    </location>
</feature>
<name>A0ABT9NJ11_9ACTN</name>